<evidence type="ECO:0000256" key="1">
    <source>
        <dbReference type="SAM" id="MobiDB-lite"/>
    </source>
</evidence>
<organism evidence="2 3">
    <name type="scientific">Onchocerca volvulus</name>
    <dbReference type="NCBI Taxonomy" id="6282"/>
    <lineage>
        <taxon>Eukaryota</taxon>
        <taxon>Metazoa</taxon>
        <taxon>Ecdysozoa</taxon>
        <taxon>Nematoda</taxon>
        <taxon>Chromadorea</taxon>
        <taxon>Rhabditida</taxon>
        <taxon>Spirurina</taxon>
        <taxon>Spiruromorpha</taxon>
        <taxon>Filarioidea</taxon>
        <taxon>Onchocercidae</taxon>
        <taxon>Onchocerca</taxon>
    </lineage>
</organism>
<sequence length="80" mass="9272">MAFRNISNLVFKLPKKRKLNKNNYHFHENGPHVCSSEIDGVDEKECKNVGIDEDTDERSESDVLRVRKRGFQDENNPGIL</sequence>
<reference evidence="2" key="2">
    <citation type="submission" date="2022-06" db="UniProtKB">
        <authorList>
            <consortium name="EnsemblMetazoa"/>
        </authorList>
    </citation>
    <scope>IDENTIFICATION</scope>
</reference>
<keyword evidence="3" id="KW-1185">Reference proteome</keyword>
<evidence type="ECO:0000313" key="3">
    <source>
        <dbReference type="Proteomes" id="UP000024404"/>
    </source>
</evidence>
<reference evidence="3" key="1">
    <citation type="submission" date="2013-10" db="EMBL/GenBank/DDBJ databases">
        <title>Genome sequencing of Onchocerca volvulus.</title>
        <authorList>
            <person name="Cotton J."/>
            <person name="Tsai J."/>
            <person name="Stanley E."/>
            <person name="Tracey A."/>
            <person name="Holroyd N."/>
            <person name="Lustigman S."/>
            <person name="Berriman M."/>
        </authorList>
    </citation>
    <scope>NUCLEOTIDE SEQUENCE</scope>
</reference>
<dbReference type="EMBL" id="CMVM020000250">
    <property type="status" value="NOT_ANNOTATED_CDS"/>
    <property type="molecule type" value="Genomic_DNA"/>
</dbReference>
<protein>
    <submittedName>
        <fullName evidence="2">Uncharacterized protein</fullName>
    </submittedName>
</protein>
<name>A0A8R1Y0M2_ONCVO</name>
<proteinExistence type="predicted"/>
<dbReference type="Proteomes" id="UP000024404">
    <property type="component" value="Unassembled WGS sequence"/>
</dbReference>
<dbReference type="EnsemblMetazoa" id="OVOC8976.1">
    <property type="protein sequence ID" value="OVOC8976.1"/>
    <property type="gene ID" value="WBGene00245785"/>
</dbReference>
<accession>A0A8R1Y0M2</accession>
<feature type="region of interest" description="Disordered" evidence="1">
    <location>
        <begin position="48"/>
        <end position="80"/>
    </location>
</feature>
<dbReference type="AlphaFoldDB" id="A0A8R1Y0M2"/>
<evidence type="ECO:0000313" key="2">
    <source>
        <dbReference type="EnsemblMetazoa" id="OVOC8976.1"/>
    </source>
</evidence>